<reference evidence="8" key="1">
    <citation type="submission" date="2016-06" db="EMBL/GenBank/DDBJ databases">
        <authorList>
            <person name="Varghese N."/>
            <person name="Submissions Spin"/>
        </authorList>
    </citation>
    <scope>NUCLEOTIDE SEQUENCE [LARGE SCALE GENOMIC DNA]</scope>
    <source>
        <strain evidence="8">DSM 44814</strain>
    </source>
</reference>
<comment type="subcellular location">
    <subcellularLocation>
        <location evidence="1">Membrane</location>
        <topology evidence="1">Multi-pass membrane protein</topology>
    </subcellularLocation>
</comment>
<feature type="transmembrane region" description="Helical" evidence="6">
    <location>
        <begin position="313"/>
        <end position="332"/>
    </location>
</feature>
<name>A0A1C6UV67_9ACTN</name>
<evidence type="ECO:0000256" key="4">
    <source>
        <dbReference type="ARBA" id="ARBA00022989"/>
    </source>
</evidence>
<evidence type="ECO:0000313" key="7">
    <source>
        <dbReference type="EMBL" id="SCL57753.1"/>
    </source>
</evidence>
<feature type="transmembrane region" description="Helical" evidence="6">
    <location>
        <begin position="138"/>
        <end position="157"/>
    </location>
</feature>
<proteinExistence type="predicted"/>
<organism evidence="7 8">
    <name type="scientific">Micromonospora eburnea</name>
    <dbReference type="NCBI Taxonomy" id="227316"/>
    <lineage>
        <taxon>Bacteria</taxon>
        <taxon>Bacillati</taxon>
        <taxon>Actinomycetota</taxon>
        <taxon>Actinomycetes</taxon>
        <taxon>Micromonosporales</taxon>
        <taxon>Micromonosporaceae</taxon>
        <taxon>Micromonospora</taxon>
    </lineage>
</organism>
<dbReference type="PANTHER" id="PTHR11706">
    <property type="entry name" value="SOLUTE CARRIER PROTEIN FAMILY 11 MEMBER"/>
    <property type="match status" value="1"/>
</dbReference>
<feature type="transmembrane region" description="Helical" evidence="6">
    <location>
        <begin position="177"/>
        <end position="196"/>
    </location>
</feature>
<protein>
    <submittedName>
        <fullName evidence="7">Mn2+ and Fe2+ transporters of the NRAMP family</fullName>
    </submittedName>
</protein>
<dbReference type="Pfam" id="PF01566">
    <property type="entry name" value="Nramp"/>
    <property type="match status" value="1"/>
</dbReference>
<keyword evidence="2" id="KW-0813">Transport</keyword>
<dbReference type="PANTHER" id="PTHR11706:SF33">
    <property type="entry name" value="NATURAL RESISTANCE-ASSOCIATED MACROPHAGE PROTEIN 2"/>
    <property type="match status" value="1"/>
</dbReference>
<dbReference type="GO" id="GO:0034755">
    <property type="term" value="P:iron ion transmembrane transport"/>
    <property type="evidence" value="ECO:0007669"/>
    <property type="project" value="TreeGrafter"/>
</dbReference>
<dbReference type="GO" id="GO:0015086">
    <property type="term" value="F:cadmium ion transmembrane transporter activity"/>
    <property type="evidence" value="ECO:0007669"/>
    <property type="project" value="TreeGrafter"/>
</dbReference>
<feature type="transmembrane region" description="Helical" evidence="6">
    <location>
        <begin position="266"/>
        <end position="293"/>
    </location>
</feature>
<feature type="transmembrane region" description="Helical" evidence="6">
    <location>
        <begin position="110"/>
        <end position="131"/>
    </location>
</feature>
<evidence type="ECO:0000256" key="2">
    <source>
        <dbReference type="ARBA" id="ARBA00022448"/>
    </source>
</evidence>
<dbReference type="GO" id="GO:0005384">
    <property type="term" value="F:manganese ion transmembrane transporter activity"/>
    <property type="evidence" value="ECO:0007669"/>
    <property type="project" value="TreeGrafter"/>
</dbReference>
<keyword evidence="5 6" id="KW-0472">Membrane</keyword>
<feature type="transmembrane region" description="Helical" evidence="6">
    <location>
        <begin position="216"/>
        <end position="233"/>
    </location>
</feature>
<keyword evidence="3 6" id="KW-0812">Transmembrane</keyword>
<dbReference type="AlphaFoldDB" id="A0A1C6UV67"/>
<evidence type="ECO:0000313" key="8">
    <source>
        <dbReference type="Proteomes" id="UP000199696"/>
    </source>
</evidence>
<dbReference type="InterPro" id="IPR001046">
    <property type="entry name" value="NRAMP_fam"/>
</dbReference>
<evidence type="ECO:0000256" key="5">
    <source>
        <dbReference type="ARBA" id="ARBA00023136"/>
    </source>
</evidence>
<dbReference type="Proteomes" id="UP000199696">
    <property type="component" value="Unassembled WGS sequence"/>
</dbReference>
<dbReference type="GO" id="GO:0005886">
    <property type="term" value="C:plasma membrane"/>
    <property type="evidence" value="ECO:0007669"/>
    <property type="project" value="TreeGrafter"/>
</dbReference>
<accession>A0A1C6UV67</accession>
<dbReference type="STRING" id="227316.GA0070604_3688"/>
<feature type="transmembrane region" description="Helical" evidence="6">
    <location>
        <begin position="79"/>
        <end position="104"/>
    </location>
</feature>
<evidence type="ECO:0000256" key="3">
    <source>
        <dbReference type="ARBA" id="ARBA00022692"/>
    </source>
</evidence>
<evidence type="ECO:0000256" key="1">
    <source>
        <dbReference type="ARBA" id="ARBA00004141"/>
    </source>
</evidence>
<dbReference type="EMBL" id="FMHY01000002">
    <property type="protein sequence ID" value="SCL57753.1"/>
    <property type="molecule type" value="Genomic_DNA"/>
</dbReference>
<feature type="transmembrane region" description="Helical" evidence="6">
    <location>
        <begin position="36"/>
        <end position="59"/>
    </location>
</feature>
<evidence type="ECO:0000256" key="6">
    <source>
        <dbReference type="SAM" id="Phobius"/>
    </source>
</evidence>
<sequence>MLTAGLGNGLVAAVSDVDPTTVGTMSVIGSTTGYSLAWLTVLLIPLVAGVLTIASRISVVTGHDLQRLVVLRYGRPARLLLLVSIVAVNLFTLAADVAAGGAALELLTGIGWRIWTLPLAAAVLVLLLAGAFHKVQRLLQYVMLVLIAFGVAAVLARPDWHAVARGTLVPTLPLDRLHITSALALLGTTLTSYVYVWQSISHAEERPPISRLRFQAVQSTAAVVVAVAIFWFIQVATAATLGREGTRVETSEQAARALEPVAGPGAAYLFAIGMLASTLLALPILAASTGYIVGAEFGWRRGLSQPARQALRFYLVLALTLALSVAAVLSGVDPIRLLFLASLAGGIGTPISLAFLIKLARDPRVMGGHRIPGWLAAAGWGLTAAITAIGVVFLATGA</sequence>
<keyword evidence="4 6" id="KW-1133">Transmembrane helix</keyword>
<gene>
    <name evidence="7" type="ORF">GA0070604_3688</name>
</gene>
<feature type="transmembrane region" description="Helical" evidence="6">
    <location>
        <begin position="371"/>
        <end position="395"/>
    </location>
</feature>
<feature type="transmembrane region" description="Helical" evidence="6">
    <location>
        <begin position="338"/>
        <end position="359"/>
    </location>
</feature>
<keyword evidence="8" id="KW-1185">Reference proteome</keyword>